<dbReference type="Proteomes" id="UP000029721">
    <property type="component" value="Unassembled WGS sequence"/>
</dbReference>
<name>A0ABR4WX12_9GAMM</name>
<evidence type="ECO:0000256" key="1">
    <source>
        <dbReference type="SAM" id="Phobius"/>
    </source>
</evidence>
<evidence type="ECO:0000313" key="3">
    <source>
        <dbReference type="Proteomes" id="UP000029721"/>
    </source>
</evidence>
<protein>
    <recommendedName>
        <fullName evidence="4">Polysaccharide biosynthesis protein C-terminal domain-containing protein</fullName>
    </recommendedName>
</protein>
<sequence length="133" mass="14826">MVSLFRQTLTISFLLSVSAAILIHPVLTFMGKEVYAEHVGLLYMLLVAIFLYALSMVPHYGLYAMSEDRSIIVSHAVSLVVFVVLAALVTGIFPIYGVPLALSGSFVIMLIYKSVAYSKLKKKQIWVRKEQAR</sequence>
<organism evidence="2 3">
    <name type="scientific">Halomonas salina</name>
    <dbReference type="NCBI Taxonomy" id="42565"/>
    <lineage>
        <taxon>Bacteria</taxon>
        <taxon>Pseudomonadati</taxon>
        <taxon>Pseudomonadota</taxon>
        <taxon>Gammaproteobacteria</taxon>
        <taxon>Oceanospirillales</taxon>
        <taxon>Halomonadaceae</taxon>
        <taxon>Halomonas</taxon>
    </lineage>
</organism>
<reference evidence="2 3" key="1">
    <citation type="submission" date="2014-06" db="EMBL/GenBank/DDBJ databases">
        <title>Draft genome sequence of an extremely salt tolerant bacteria Halomonas salina/CIFRI 1.</title>
        <authorList>
            <person name="Behera B.D."/>
            <person name="Meena D.K."/>
            <person name="Das P."/>
            <person name="Maharana J."/>
            <person name="Paria P."/>
            <person name="Sharma A.P."/>
            <person name="Shamsudheen K.V."/>
            <person name="Rijit J."/>
            <person name="Dixit V."/>
            <person name="Verma A."/>
            <person name="Scaria V."/>
            <person name="Sivasubbu S."/>
        </authorList>
    </citation>
    <scope>NUCLEOTIDE SEQUENCE [LARGE SCALE GENOMIC DNA]</scope>
    <source>
        <strain evidence="2 3">CIFRI 1</strain>
    </source>
</reference>
<accession>A0ABR4WX12</accession>
<gene>
    <name evidence="2" type="ORF">FP66_15990</name>
</gene>
<dbReference type="EMBL" id="JOKD01000009">
    <property type="protein sequence ID" value="KGE79133.1"/>
    <property type="molecule type" value="Genomic_DNA"/>
</dbReference>
<keyword evidence="1" id="KW-0472">Membrane</keyword>
<comment type="caution">
    <text evidence="2">The sequence shown here is derived from an EMBL/GenBank/DDBJ whole genome shotgun (WGS) entry which is preliminary data.</text>
</comment>
<keyword evidence="1" id="KW-0812">Transmembrane</keyword>
<keyword evidence="3" id="KW-1185">Reference proteome</keyword>
<feature type="transmembrane region" description="Helical" evidence="1">
    <location>
        <begin position="95"/>
        <end position="112"/>
    </location>
</feature>
<evidence type="ECO:0008006" key="4">
    <source>
        <dbReference type="Google" id="ProtNLM"/>
    </source>
</evidence>
<evidence type="ECO:0000313" key="2">
    <source>
        <dbReference type="EMBL" id="KGE79133.1"/>
    </source>
</evidence>
<feature type="transmembrane region" description="Helical" evidence="1">
    <location>
        <begin position="43"/>
        <end position="63"/>
    </location>
</feature>
<feature type="transmembrane region" description="Helical" evidence="1">
    <location>
        <begin position="70"/>
        <end position="89"/>
    </location>
</feature>
<proteinExistence type="predicted"/>
<keyword evidence="1" id="KW-1133">Transmembrane helix</keyword>